<sequence>MWIALFGNLVELLGIEKNSRSKGLDRRHRGVLFFTVFKSQDYLETFGFLLKRSVLRVSFHHSDMNASSALFVVMLLRVHYAIKLLNVDGEDVTLDMAEGLWTE</sequence>
<comment type="caution">
    <text evidence="1">The sequence shown here is derived from an EMBL/GenBank/DDBJ whole genome shotgun (WGS) entry which is preliminary data.</text>
</comment>
<dbReference type="EMBL" id="JACMSC010000007">
    <property type="protein sequence ID" value="KAG6513956.1"/>
    <property type="molecule type" value="Genomic_DNA"/>
</dbReference>
<dbReference type="AlphaFoldDB" id="A0A8J5H050"/>
<name>A0A8J5H050_ZINOF</name>
<reference evidence="1 2" key="1">
    <citation type="submission" date="2020-08" db="EMBL/GenBank/DDBJ databases">
        <title>Plant Genome Project.</title>
        <authorList>
            <person name="Zhang R.-G."/>
        </authorList>
    </citation>
    <scope>NUCLEOTIDE SEQUENCE [LARGE SCALE GENOMIC DNA]</scope>
    <source>
        <tissue evidence="1">Rhizome</tissue>
    </source>
</reference>
<accession>A0A8J5H050</accession>
<evidence type="ECO:0000313" key="1">
    <source>
        <dbReference type="EMBL" id="KAG6513956.1"/>
    </source>
</evidence>
<evidence type="ECO:0000313" key="2">
    <source>
        <dbReference type="Proteomes" id="UP000734854"/>
    </source>
</evidence>
<gene>
    <name evidence="1" type="ORF">ZIOFF_024293</name>
</gene>
<organism evidence="1 2">
    <name type="scientific">Zingiber officinale</name>
    <name type="common">Ginger</name>
    <name type="synonym">Amomum zingiber</name>
    <dbReference type="NCBI Taxonomy" id="94328"/>
    <lineage>
        <taxon>Eukaryota</taxon>
        <taxon>Viridiplantae</taxon>
        <taxon>Streptophyta</taxon>
        <taxon>Embryophyta</taxon>
        <taxon>Tracheophyta</taxon>
        <taxon>Spermatophyta</taxon>
        <taxon>Magnoliopsida</taxon>
        <taxon>Liliopsida</taxon>
        <taxon>Zingiberales</taxon>
        <taxon>Zingiberaceae</taxon>
        <taxon>Zingiber</taxon>
    </lineage>
</organism>
<protein>
    <submittedName>
        <fullName evidence="1">Uncharacterized protein</fullName>
    </submittedName>
</protein>
<proteinExistence type="predicted"/>
<dbReference type="Proteomes" id="UP000734854">
    <property type="component" value="Unassembled WGS sequence"/>
</dbReference>
<keyword evidence="2" id="KW-1185">Reference proteome</keyword>